<evidence type="ECO:0000313" key="4">
    <source>
        <dbReference type="EMBL" id="SFQ54674.1"/>
    </source>
</evidence>
<sequence length="144" mass="15256">MQVMHILKSKSDDSVTTISPEARLDEAAKILSERGIGTVIVSSDGTSAEGILSERDIVRVLGKSGAGSMGGKVADFMTTNLVTCTRADSARDVLGRMTAGHFRHMPVVEEGKLVGVITLGDTVKALLSEVEMEKDALEGMIMGY</sequence>
<reference evidence="5" key="1">
    <citation type="submission" date="2016-10" db="EMBL/GenBank/DDBJ databases">
        <authorList>
            <person name="Varghese N."/>
            <person name="Submissions S."/>
        </authorList>
    </citation>
    <scope>NUCLEOTIDE SEQUENCE [LARGE SCALE GENOMIC DNA]</scope>
    <source>
        <strain evidence="5">JCM 10271</strain>
    </source>
</reference>
<keyword evidence="1 2" id="KW-0129">CBS domain</keyword>
<dbReference type="PROSITE" id="PS51371">
    <property type="entry name" value="CBS"/>
    <property type="match status" value="2"/>
</dbReference>
<dbReference type="RefSeq" id="WP_093013132.1">
    <property type="nucleotide sequence ID" value="NZ_FOXV01000009.1"/>
</dbReference>
<dbReference type="PANTHER" id="PTHR43080:SF2">
    <property type="entry name" value="CBS DOMAIN-CONTAINING PROTEIN"/>
    <property type="match status" value="1"/>
</dbReference>
<evidence type="ECO:0000256" key="1">
    <source>
        <dbReference type="ARBA" id="ARBA00023122"/>
    </source>
</evidence>
<evidence type="ECO:0000259" key="3">
    <source>
        <dbReference type="PROSITE" id="PS51371"/>
    </source>
</evidence>
<dbReference type="SMART" id="SM00116">
    <property type="entry name" value="CBS"/>
    <property type="match status" value="2"/>
</dbReference>
<dbReference type="PANTHER" id="PTHR43080">
    <property type="entry name" value="CBS DOMAIN-CONTAINING PROTEIN CBSX3, MITOCHONDRIAL"/>
    <property type="match status" value="1"/>
</dbReference>
<dbReference type="InterPro" id="IPR046342">
    <property type="entry name" value="CBS_dom_sf"/>
</dbReference>
<dbReference type="STRING" id="93684.SAMN05421853_10970"/>
<feature type="domain" description="CBS" evidence="3">
    <location>
        <begin position="77"/>
        <end position="132"/>
    </location>
</feature>
<dbReference type="Pfam" id="PF00571">
    <property type="entry name" value="CBS"/>
    <property type="match status" value="2"/>
</dbReference>
<dbReference type="CDD" id="cd04623">
    <property type="entry name" value="CBS_pair_bac_euk"/>
    <property type="match status" value="1"/>
</dbReference>
<dbReference type="SUPFAM" id="SSF54631">
    <property type="entry name" value="CBS-domain pair"/>
    <property type="match status" value="1"/>
</dbReference>
<dbReference type="InterPro" id="IPR044725">
    <property type="entry name" value="CBSX3_CBS_dom"/>
</dbReference>
<accession>A0A1I5ZDZ5</accession>
<dbReference type="EMBL" id="FOXV01000009">
    <property type="protein sequence ID" value="SFQ54674.1"/>
    <property type="molecule type" value="Genomic_DNA"/>
</dbReference>
<evidence type="ECO:0000256" key="2">
    <source>
        <dbReference type="PROSITE-ProRule" id="PRU00703"/>
    </source>
</evidence>
<dbReference type="InterPro" id="IPR051257">
    <property type="entry name" value="Diverse_CBS-Domain"/>
</dbReference>
<dbReference type="Proteomes" id="UP000243106">
    <property type="component" value="Unassembled WGS sequence"/>
</dbReference>
<dbReference type="InterPro" id="IPR000644">
    <property type="entry name" value="CBS_dom"/>
</dbReference>
<protein>
    <submittedName>
        <fullName evidence="4">CBS domain-containing protein</fullName>
    </submittedName>
</protein>
<organism evidence="4 5">
    <name type="scientific">Roseivivax halotolerans</name>
    <dbReference type="NCBI Taxonomy" id="93684"/>
    <lineage>
        <taxon>Bacteria</taxon>
        <taxon>Pseudomonadati</taxon>
        <taxon>Pseudomonadota</taxon>
        <taxon>Alphaproteobacteria</taxon>
        <taxon>Rhodobacterales</taxon>
        <taxon>Roseobacteraceae</taxon>
        <taxon>Roseivivax</taxon>
    </lineage>
</organism>
<name>A0A1I5ZDZ5_9RHOB</name>
<feature type="domain" description="CBS" evidence="3">
    <location>
        <begin position="8"/>
        <end position="67"/>
    </location>
</feature>
<gene>
    <name evidence="4" type="ORF">SAMN05421853_10970</name>
</gene>
<dbReference type="AlphaFoldDB" id="A0A1I5ZDZ5"/>
<keyword evidence="5" id="KW-1185">Reference proteome</keyword>
<evidence type="ECO:0000313" key="5">
    <source>
        <dbReference type="Proteomes" id="UP000243106"/>
    </source>
</evidence>
<proteinExistence type="predicted"/>
<dbReference type="Gene3D" id="3.10.580.10">
    <property type="entry name" value="CBS-domain"/>
    <property type="match status" value="1"/>
</dbReference>